<evidence type="ECO:0000313" key="5">
    <source>
        <dbReference type="Proteomes" id="UP000075806"/>
    </source>
</evidence>
<dbReference type="GO" id="GO:0016740">
    <property type="term" value="F:transferase activity"/>
    <property type="evidence" value="ECO:0007669"/>
    <property type="project" value="UniProtKB-KW"/>
</dbReference>
<name>A0A162DUL7_9BACI</name>
<proteinExistence type="inferred from homology"/>
<evidence type="ECO:0000256" key="1">
    <source>
        <dbReference type="ARBA" id="ARBA00006739"/>
    </source>
</evidence>
<keyword evidence="2" id="KW-1133">Transmembrane helix</keyword>
<sequence length="344" mass="39358">MLKSTELMKQEKLFFTILVVTKNEEAYIGRLLETLINQDFSKDLYEIIIVDGCSSDATIDIVNNYLEKYPSLIKILNNPKQTLPPGWNKGIKEALGQYILRIDGHTEVKENFLQSYYQAIKKEPNATCVGGIVVSKGNGFQGEVNEYVFSHPFGVGRSMFRILQNAWEGYTTTVPYAAYKKEVFEEVGLFNESLKRNEDIEFHQRVKKMGGSFFLTTSIQSTYYVRDSILGLIKKSMGDGTWSMIANRVTPGSLSLFKLIPLIAFLMANLMIILSFFYSNIFYVLLGCIGLYFLMAFICSLRLVKNKGLRFLVPCIFTFFCLHFSRGLGSFIAFFKKEFWKLDT</sequence>
<dbReference type="Gene3D" id="3.90.550.10">
    <property type="entry name" value="Spore Coat Polysaccharide Biosynthesis Protein SpsA, Chain A"/>
    <property type="match status" value="1"/>
</dbReference>
<evidence type="ECO:0000313" key="4">
    <source>
        <dbReference type="EMBL" id="KYG30881.1"/>
    </source>
</evidence>
<gene>
    <name evidence="4" type="ORF">AZF04_18730</name>
</gene>
<dbReference type="EMBL" id="LTAO01000014">
    <property type="protein sequence ID" value="KYG30881.1"/>
    <property type="molecule type" value="Genomic_DNA"/>
</dbReference>
<feature type="transmembrane region" description="Helical" evidence="2">
    <location>
        <begin position="283"/>
        <end position="304"/>
    </location>
</feature>
<feature type="domain" description="Glycosyltransferase 2-like" evidence="3">
    <location>
        <begin position="16"/>
        <end position="187"/>
    </location>
</feature>
<feature type="transmembrane region" description="Helical" evidence="2">
    <location>
        <begin position="311"/>
        <end position="335"/>
    </location>
</feature>
<keyword evidence="5" id="KW-1185">Reference proteome</keyword>
<dbReference type="PANTHER" id="PTHR22916">
    <property type="entry name" value="GLYCOSYLTRANSFERASE"/>
    <property type="match status" value="1"/>
</dbReference>
<reference evidence="4" key="1">
    <citation type="submission" date="2016-02" db="EMBL/GenBank/DDBJ databases">
        <title>Genome sequence of Bacillus trypoxylicola KCTC 13244(T).</title>
        <authorList>
            <person name="Jeong H."/>
            <person name="Park S.-H."/>
            <person name="Choi S.-K."/>
        </authorList>
    </citation>
    <scope>NUCLEOTIDE SEQUENCE [LARGE SCALE GENOMIC DNA]</scope>
    <source>
        <strain evidence="4">KCTC 13244</strain>
    </source>
</reference>
<protein>
    <submittedName>
        <fullName evidence="4">Glycosyl transferase</fullName>
    </submittedName>
</protein>
<dbReference type="OrthoDB" id="396512at2"/>
<dbReference type="InterPro" id="IPR001173">
    <property type="entry name" value="Glyco_trans_2-like"/>
</dbReference>
<comment type="caution">
    <text evidence="4">The sequence shown here is derived from an EMBL/GenBank/DDBJ whole genome shotgun (WGS) entry which is preliminary data.</text>
</comment>
<dbReference type="SUPFAM" id="SSF53448">
    <property type="entry name" value="Nucleotide-diphospho-sugar transferases"/>
    <property type="match status" value="1"/>
</dbReference>
<keyword evidence="2" id="KW-0472">Membrane</keyword>
<comment type="similarity">
    <text evidence="1">Belongs to the glycosyltransferase 2 family.</text>
</comment>
<dbReference type="RefSeq" id="WP_061948806.1">
    <property type="nucleotide sequence ID" value="NZ_LTAO01000014.1"/>
</dbReference>
<dbReference type="CDD" id="cd02525">
    <property type="entry name" value="Succinoglycan_BP_ExoA"/>
    <property type="match status" value="1"/>
</dbReference>
<keyword evidence="4" id="KW-0808">Transferase</keyword>
<dbReference type="Pfam" id="PF00535">
    <property type="entry name" value="Glycos_transf_2"/>
    <property type="match status" value="1"/>
</dbReference>
<dbReference type="InterPro" id="IPR029044">
    <property type="entry name" value="Nucleotide-diphossugar_trans"/>
</dbReference>
<accession>A0A162DUL7</accession>
<dbReference type="STRING" id="519424.AZF04_18730"/>
<evidence type="ECO:0000259" key="3">
    <source>
        <dbReference type="Pfam" id="PF00535"/>
    </source>
</evidence>
<organism evidence="4 5">
    <name type="scientific">Alkalihalobacillus trypoxylicola</name>
    <dbReference type="NCBI Taxonomy" id="519424"/>
    <lineage>
        <taxon>Bacteria</taxon>
        <taxon>Bacillati</taxon>
        <taxon>Bacillota</taxon>
        <taxon>Bacilli</taxon>
        <taxon>Bacillales</taxon>
        <taxon>Bacillaceae</taxon>
        <taxon>Alkalihalobacillus</taxon>
    </lineage>
</organism>
<keyword evidence="2" id="KW-0812">Transmembrane</keyword>
<dbReference type="PANTHER" id="PTHR22916:SF71">
    <property type="entry name" value="GLYCOSYL TRANSFERASE"/>
    <property type="match status" value="1"/>
</dbReference>
<evidence type="ECO:0000256" key="2">
    <source>
        <dbReference type="SAM" id="Phobius"/>
    </source>
</evidence>
<dbReference type="Proteomes" id="UP000075806">
    <property type="component" value="Unassembled WGS sequence"/>
</dbReference>
<feature type="transmembrane region" description="Helical" evidence="2">
    <location>
        <begin position="256"/>
        <end position="277"/>
    </location>
</feature>
<dbReference type="AlphaFoldDB" id="A0A162DUL7"/>